<evidence type="ECO:0000313" key="3">
    <source>
        <dbReference type="EMBL" id="OPH82925.1"/>
    </source>
</evidence>
<sequence length="89" mass="9414">MANISGDAENEGALRNASDQVKRATRDLAANLTKSGSAAYDHGSDLVARSPGSALLTAGIIGFALGVILTKGSQTPRNSLQRYYDRYTR</sequence>
<dbReference type="EMBL" id="MWPQ01000040">
    <property type="protein sequence ID" value="OPH82925.1"/>
    <property type="molecule type" value="Genomic_DNA"/>
</dbReference>
<keyword evidence="2" id="KW-1133">Transmembrane helix</keyword>
<comment type="caution">
    <text evidence="3">The sequence shown here is derived from an EMBL/GenBank/DDBJ whole genome shotgun (WGS) entry which is preliminary data.</text>
</comment>
<evidence type="ECO:0000313" key="4">
    <source>
        <dbReference type="Proteomes" id="UP000189940"/>
    </source>
</evidence>
<evidence type="ECO:0000256" key="2">
    <source>
        <dbReference type="SAM" id="Phobius"/>
    </source>
</evidence>
<keyword evidence="2" id="KW-0812">Transmembrane</keyword>
<gene>
    <name evidence="3" type="ORF">B2M20_10430</name>
</gene>
<keyword evidence="4" id="KW-1185">Reference proteome</keyword>
<feature type="region of interest" description="Disordered" evidence="1">
    <location>
        <begin position="1"/>
        <end position="20"/>
    </location>
</feature>
<feature type="transmembrane region" description="Helical" evidence="2">
    <location>
        <begin position="52"/>
        <end position="70"/>
    </location>
</feature>
<keyword evidence="2" id="KW-0472">Membrane</keyword>
<dbReference type="STRING" id="29421.B2M20_10430"/>
<proteinExistence type="predicted"/>
<reference evidence="3 4" key="1">
    <citation type="submission" date="2017-02" db="EMBL/GenBank/DDBJ databases">
        <title>Genome sequence of the nitrite-oxidizing bacterium Nitrobacter vulgaris strain Ab1.</title>
        <authorList>
            <person name="Mellbye B.L."/>
            <person name="Davis E.W."/>
            <person name="Spieck E."/>
            <person name="Chang J.H."/>
            <person name="Bottomley P.J."/>
            <person name="Sayavedra-Soto L.A."/>
        </authorList>
    </citation>
    <scope>NUCLEOTIDE SEQUENCE [LARGE SCALE GENOMIC DNA]</scope>
    <source>
        <strain evidence="3 4">Ab1</strain>
    </source>
</reference>
<protein>
    <recommendedName>
        <fullName evidence="5">DUF883 domain-containing protein</fullName>
    </recommendedName>
</protein>
<accession>A0A1V4HYH1</accession>
<name>A0A1V4HYH1_NITVU</name>
<dbReference type="AlphaFoldDB" id="A0A1V4HYH1"/>
<evidence type="ECO:0000256" key="1">
    <source>
        <dbReference type="SAM" id="MobiDB-lite"/>
    </source>
</evidence>
<dbReference type="Proteomes" id="UP000189940">
    <property type="component" value="Unassembled WGS sequence"/>
</dbReference>
<evidence type="ECO:0008006" key="5">
    <source>
        <dbReference type="Google" id="ProtNLM"/>
    </source>
</evidence>
<organism evidence="3 4">
    <name type="scientific">Nitrobacter vulgaris</name>
    <dbReference type="NCBI Taxonomy" id="29421"/>
    <lineage>
        <taxon>Bacteria</taxon>
        <taxon>Pseudomonadati</taxon>
        <taxon>Pseudomonadota</taxon>
        <taxon>Alphaproteobacteria</taxon>
        <taxon>Hyphomicrobiales</taxon>
        <taxon>Nitrobacteraceae</taxon>
        <taxon>Nitrobacter</taxon>
    </lineage>
</organism>